<feature type="region of interest" description="Disordered" evidence="1">
    <location>
        <begin position="207"/>
        <end position="284"/>
    </location>
</feature>
<feature type="compositionally biased region" description="Basic and acidic residues" evidence="1">
    <location>
        <begin position="60"/>
        <end position="91"/>
    </location>
</feature>
<name>A0A2R6NMZ9_9APHY</name>
<protein>
    <submittedName>
        <fullName evidence="2">Uncharacterized protein</fullName>
    </submittedName>
</protein>
<dbReference type="OrthoDB" id="3270863at2759"/>
<feature type="compositionally biased region" description="Basic and acidic residues" evidence="1">
    <location>
        <begin position="529"/>
        <end position="538"/>
    </location>
</feature>
<keyword evidence="3" id="KW-1185">Reference proteome</keyword>
<sequence>MDATTLGEVPRATLQKLAKQAGLKANGKTAAIIAQLLDKYPEGVPRLVEESGLQPGAASVKRDNEAKDVVPEEERLEDGEKAPPKVKEPIAGRKGRATRAITTQATRARPVDTRTSEESTSSETIRNDVGSATRLVDKGIGKLGVTSRQRESETKDVVAETVDIERVGEELNEAKGGPTKMGVQVTQKELAFIEDSDNLSASVIRNIENAKQNDRQVQRKSTDKRAESRGASPPPVEPIGFLITVDTETESKEDPPGLHAGQRLAQEPAGPSLVDTPGQSPESQADAFIKASINWAASAANVGKEGGMEKKVTALLPWDPRAQHAKQNLPSTTRRTQRSFHNIAVESPDGGSLEVEPPSSPNVLEPHNKTANRDVAGDEPQILEGRGGSTLEDVFSSGKIPNNTANKAVPVDETRFGGISKKDIGSLLREFTELAEETVFIKNEMKEAAMMTQIAQRRLGLVNVGLEDIRRTRVLLERHYFTKLKGDERLQKGTWAKPGQVSAVTPRKDKGKQRAFFGDSDASSDSDSQDERSKEIPKRSNANIRIPNPPIANASRSDMSGR</sequence>
<dbReference type="AlphaFoldDB" id="A0A2R6NMZ9"/>
<feature type="compositionally biased region" description="Basic and acidic residues" evidence="1">
    <location>
        <begin position="211"/>
        <end position="228"/>
    </location>
</feature>
<dbReference type="Proteomes" id="UP000186601">
    <property type="component" value="Unassembled WGS sequence"/>
</dbReference>
<evidence type="ECO:0000313" key="2">
    <source>
        <dbReference type="EMBL" id="PSR73765.1"/>
    </source>
</evidence>
<reference evidence="2 3" key="1">
    <citation type="submission" date="2018-02" db="EMBL/GenBank/DDBJ databases">
        <title>Genome sequence of the basidiomycete white-rot fungus Phlebia centrifuga.</title>
        <authorList>
            <person name="Granchi Z."/>
            <person name="Peng M."/>
            <person name="de Vries R.P."/>
            <person name="Hilden K."/>
            <person name="Makela M.R."/>
            <person name="Grigoriev I."/>
            <person name="Riley R."/>
        </authorList>
    </citation>
    <scope>NUCLEOTIDE SEQUENCE [LARGE SCALE GENOMIC DNA]</scope>
    <source>
        <strain evidence="2 3">FBCC195</strain>
    </source>
</reference>
<accession>A0A2R6NMZ9</accession>
<evidence type="ECO:0000256" key="1">
    <source>
        <dbReference type="SAM" id="MobiDB-lite"/>
    </source>
</evidence>
<evidence type="ECO:0000313" key="3">
    <source>
        <dbReference type="Proteomes" id="UP000186601"/>
    </source>
</evidence>
<comment type="caution">
    <text evidence="2">The sequence shown here is derived from an EMBL/GenBank/DDBJ whole genome shotgun (WGS) entry which is preliminary data.</text>
</comment>
<proteinExistence type="predicted"/>
<feature type="region of interest" description="Disordered" evidence="1">
    <location>
        <begin position="498"/>
        <end position="562"/>
    </location>
</feature>
<gene>
    <name evidence="2" type="ORF">PHLCEN_2v10409</name>
</gene>
<feature type="region of interest" description="Disordered" evidence="1">
    <location>
        <begin position="52"/>
        <end position="130"/>
    </location>
</feature>
<organism evidence="2 3">
    <name type="scientific">Hermanssonia centrifuga</name>
    <dbReference type="NCBI Taxonomy" id="98765"/>
    <lineage>
        <taxon>Eukaryota</taxon>
        <taxon>Fungi</taxon>
        <taxon>Dikarya</taxon>
        <taxon>Basidiomycota</taxon>
        <taxon>Agaricomycotina</taxon>
        <taxon>Agaricomycetes</taxon>
        <taxon>Polyporales</taxon>
        <taxon>Meruliaceae</taxon>
        <taxon>Hermanssonia</taxon>
    </lineage>
</organism>
<feature type="compositionally biased region" description="Low complexity" evidence="1">
    <location>
        <begin position="98"/>
        <end position="108"/>
    </location>
</feature>
<dbReference type="EMBL" id="MLYV02001063">
    <property type="protein sequence ID" value="PSR73765.1"/>
    <property type="molecule type" value="Genomic_DNA"/>
</dbReference>
<feature type="region of interest" description="Disordered" evidence="1">
    <location>
        <begin position="345"/>
        <end position="366"/>
    </location>
</feature>